<dbReference type="GO" id="GO:0006508">
    <property type="term" value="P:proteolysis"/>
    <property type="evidence" value="ECO:0007669"/>
    <property type="project" value="UniProtKB-KW"/>
</dbReference>
<keyword evidence="10" id="KW-1185">Reference proteome</keyword>
<dbReference type="STRING" id="319236.BST91_08785"/>
<evidence type="ECO:0000256" key="7">
    <source>
        <dbReference type="SAM" id="SignalP"/>
    </source>
</evidence>
<accession>A0A090QL73</accession>
<evidence type="ECO:0000256" key="5">
    <source>
        <dbReference type="ARBA" id="ARBA00022833"/>
    </source>
</evidence>
<evidence type="ECO:0000256" key="1">
    <source>
        <dbReference type="ARBA" id="ARBA00001947"/>
    </source>
</evidence>
<dbReference type="Gene3D" id="3.40.630.10">
    <property type="entry name" value="Zn peptidases"/>
    <property type="match status" value="1"/>
</dbReference>
<dbReference type="EMBL" id="BBML01000002">
    <property type="protein sequence ID" value="GAK96276.1"/>
    <property type="molecule type" value="Genomic_DNA"/>
</dbReference>
<evidence type="ECO:0000256" key="4">
    <source>
        <dbReference type="ARBA" id="ARBA00022801"/>
    </source>
</evidence>
<dbReference type="GO" id="GO:0008270">
    <property type="term" value="F:zinc ion binding"/>
    <property type="evidence" value="ECO:0007669"/>
    <property type="project" value="InterPro"/>
</dbReference>
<dbReference type="PANTHER" id="PTHR11705:SF143">
    <property type="entry name" value="SLL0236 PROTEIN"/>
    <property type="match status" value="1"/>
</dbReference>
<keyword evidence="4" id="KW-0378">Hydrolase</keyword>
<comment type="similarity">
    <text evidence="2">Belongs to the peptidase M14 family.</text>
</comment>
<dbReference type="SMART" id="SM00631">
    <property type="entry name" value="Zn_pept"/>
    <property type="match status" value="1"/>
</dbReference>
<evidence type="ECO:0000256" key="3">
    <source>
        <dbReference type="ARBA" id="ARBA00022670"/>
    </source>
</evidence>
<evidence type="ECO:0000259" key="8">
    <source>
        <dbReference type="SMART" id="SM00631"/>
    </source>
</evidence>
<dbReference type="GO" id="GO:0004181">
    <property type="term" value="F:metallocarboxypeptidase activity"/>
    <property type="evidence" value="ECO:0007669"/>
    <property type="project" value="InterPro"/>
</dbReference>
<comment type="cofactor">
    <cofactor evidence="1">
        <name>Zn(2+)</name>
        <dbReference type="ChEBI" id="CHEBI:29105"/>
    </cofactor>
</comment>
<dbReference type="eggNOG" id="COG2866">
    <property type="taxonomic scope" value="Bacteria"/>
</dbReference>
<dbReference type="PANTHER" id="PTHR11705">
    <property type="entry name" value="PROTEASE FAMILY M14 CARBOXYPEPTIDASE A,B"/>
    <property type="match status" value="1"/>
</dbReference>
<protein>
    <submittedName>
        <fullName evidence="9">Secreted protein</fullName>
    </submittedName>
</protein>
<keyword evidence="7" id="KW-0732">Signal</keyword>
<feature type="chain" id="PRO_5001861854" evidence="7">
    <location>
        <begin position="21"/>
        <end position="422"/>
    </location>
</feature>
<comment type="caution">
    <text evidence="9">The sequence shown here is derived from an EMBL/GenBank/DDBJ whole genome shotgun (WGS) entry which is preliminary data.</text>
</comment>
<proteinExistence type="inferred from homology"/>
<keyword evidence="6" id="KW-0482">Metalloprotease</keyword>
<dbReference type="GO" id="GO:0005615">
    <property type="term" value="C:extracellular space"/>
    <property type="evidence" value="ECO:0007669"/>
    <property type="project" value="TreeGrafter"/>
</dbReference>
<dbReference type="SUPFAM" id="SSF53187">
    <property type="entry name" value="Zn-dependent exopeptidases"/>
    <property type="match status" value="1"/>
</dbReference>
<evidence type="ECO:0000256" key="2">
    <source>
        <dbReference type="ARBA" id="ARBA00005988"/>
    </source>
</evidence>
<dbReference type="AlphaFoldDB" id="A0A090QL73"/>
<dbReference type="InterPro" id="IPR000834">
    <property type="entry name" value="Peptidase_M14"/>
</dbReference>
<evidence type="ECO:0000256" key="6">
    <source>
        <dbReference type="ARBA" id="ARBA00023049"/>
    </source>
</evidence>
<name>A0A090QL73_9FLAO</name>
<evidence type="ECO:0000313" key="10">
    <source>
        <dbReference type="Proteomes" id="UP000029221"/>
    </source>
</evidence>
<organism evidence="9 10">
    <name type="scientific">Nonlabens tegetincola</name>
    <dbReference type="NCBI Taxonomy" id="323273"/>
    <lineage>
        <taxon>Bacteria</taxon>
        <taxon>Pseudomonadati</taxon>
        <taxon>Bacteroidota</taxon>
        <taxon>Flavobacteriia</taxon>
        <taxon>Flavobacteriales</taxon>
        <taxon>Flavobacteriaceae</taxon>
        <taxon>Nonlabens</taxon>
    </lineage>
</organism>
<keyword evidence="5" id="KW-0862">Zinc</keyword>
<dbReference type="Pfam" id="PF00246">
    <property type="entry name" value="Peptidase_M14"/>
    <property type="match status" value="1"/>
</dbReference>
<feature type="signal peptide" evidence="7">
    <location>
        <begin position="1"/>
        <end position="20"/>
    </location>
</feature>
<feature type="domain" description="Peptidase M14" evidence="8">
    <location>
        <begin position="62"/>
        <end position="380"/>
    </location>
</feature>
<dbReference type="Proteomes" id="UP000029221">
    <property type="component" value="Unassembled WGS sequence"/>
</dbReference>
<keyword evidence="3" id="KW-0645">Protease</keyword>
<gene>
    <name evidence="9" type="ORF">JCM19294_1789</name>
</gene>
<sequence>MKITRHILVIVSCVCSIAFAKAQSNPTLVNPTLDYYLPQDISYDSKISKPQDVLGYVPGKWHVTHDKLVEYMRVLAQQSDRITIENRGYTFEDRPLLLLTITSPENHANLDTIQKEHLALSNSDGADVSNMPIVVYQGFSIHGNEASGSNAALLLAYYLAAAQGDEINNLLKNTVILFDPSFNPDGLQRFAGWVNQHKNKNVTPDGYDREYSEAWPGGRTNHYWFDMNRDWLPVQLPESQARIETFHNWMPNILTDHHEMGTNATFFFQPGIPSRTHPLTPAMNQQLTREIGNYHAAELDKIGSLYYTEESYDDFYYGKGSTFPDVNGSIGILFEQASSRGHAQNSENGVLTFPFTVRNQYTAGISTLKAAVNMREKILNYHKDFYANARKEADNGAIIFGDHTDAGRTDALAEIYAVIKLK</sequence>
<reference evidence="9" key="1">
    <citation type="journal article" date="2014" name="Genome Announc.">
        <title>Draft Genome Sequences of Marine Flavobacterium Nonlabens Strains NR17, NR24, NR27, NR32, NR33, and Ara13.</title>
        <authorList>
            <person name="Nakanishi M."/>
            <person name="Meirelles P."/>
            <person name="Suzuki R."/>
            <person name="Takatani N."/>
            <person name="Mino S."/>
            <person name="Suda W."/>
            <person name="Oshima K."/>
            <person name="Hattori M."/>
            <person name="Ohkuma M."/>
            <person name="Hosokawa M."/>
            <person name="Miyashita K."/>
            <person name="Thompson F.L."/>
            <person name="Niwa A."/>
            <person name="Sawabe T."/>
            <person name="Sawabe T."/>
        </authorList>
    </citation>
    <scope>NUCLEOTIDE SEQUENCE [LARGE SCALE GENOMIC DNA]</scope>
    <source>
        <strain evidence="9">JCM 19294</strain>
    </source>
</reference>
<evidence type="ECO:0000313" key="9">
    <source>
        <dbReference type="EMBL" id="GAK96276.1"/>
    </source>
</evidence>